<accession>A0A1J9P2M2</accession>
<proteinExistence type="predicted"/>
<reference evidence="1 2" key="1">
    <citation type="submission" date="2015-07" db="EMBL/GenBank/DDBJ databases">
        <title>Emmonsia species relationships and genome sequence.</title>
        <authorList>
            <consortium name="The Broad Institute Genomics Platform"/>
            <person name="Cuomo C.A."/>
            <person name="Munoz J.F."/>
            <person name="Imamovic A."/>
            <person name="Priest M.E."/>
            <person name="Young S."/>
            <person name="Clay O.K."/>
            <person name="McEwen J.G."/>
        </authorList>
    </citation>
    <scope>NUCLEOTIDE SEQUENCE [LARGE SCALE GENOMIC DNA]</scope>
    <source>
        <strain evidence="1 2">UAMH 9510</strain>
    </source>
</reference>
<name>A0A1J9P2M2_9EURO</name>
<evidence type="ECO:0000313" key="1">
    <source>
        <dbReference type="EMBL" id="OJD10624.1"/>
    </source>
</evidence>
<organism evidence="1 2">
    <name type="scientific">Emergomyces pasteurianus Ep9510</name>
    <dbReference type="NCBI Taxonomy" id="1447872"/>
    <lineage>
        <taxon>Eukaryota</taxon>
        <taxon>Fungi</taxon>
        <taxon>Dikarya</taxon>
        <taxon>Ascomycota</taxon>
        <taxon>Pezizomycotina</taxon>
        <taxon>Eurotiomycetes</taxon>
        <taxon>Eurotiomycetidae</taxon>
        <taxon>Onygenales</taxon>
        <taxon>Ajellomycetaceae</taxon>
        <taxon>Emergomyces</taxon>
    </lineage>
</organism>
<dbReference type="EMBL" id="LGRN01000739">
    <property type="protein sequence ID" value="OJD10624.1"/>
    <property type="molecule type" value="Genomic_DNA"/>
</dbReference>
<evidence type="ECO:0000313" key="2">
    <source>
        <dbReference type="Proteomes" id="UP000182235"/>
    </source>
</evidence>
<sequence>MAIFMYDTTFPGSVDGSFSPQLHIVHLLKACTPDSRSDEEPQHLLSMLMPVPLFPASGDLFKNAASEEFADFSALSSIVSGLDGINWDEWILFDSSPVDVTPPSLQLSDFFNNLIEKVHSSPSDVADDPLNRREPISSLASDNLEDNTLKKLLNYFDGFIEVKILKLVYKQDGDEMYQIVERIDLQETREYGTKEKPWQCLGSAEDLIIIDESMSSNLLSNFDSFVAISFL</sequence>
<dbReference type="AlphaFoldDB" id="A0A1J9P2M2"/>
<dbReference type="Proteomes" id="UP000182235">
    <property type="component" value="Unassembled WGS sequence"/>
</dbReference>
<keyword evidence="2" id="KW-1185">Reference proteome</keyword>
<protein>
    <submittedName>
        <fullName evidence="1">Uncharacterized protein</fullName>
    </submittedName>
</protein>
<comment type="caution">
    <text evidence="1">The sequence shown here is derived from an EMBL/GenBank/DDBJ whole genome shotgun (WGS) entry which is preliminary data.</text>
</comment>
<gene>
    <name evidence="1" type="ORF">AJ78_08419</name>
</gene>
<dbReference type="OrthoDB" id="4183854at2759"/>
<dbReference type="VEuPathDB" id="FungiDB:AJ78_08419"/>